<protein>
    <submittedName>
        <fullName evidence="1">Uncharacterized protein</fullName>
    </submittedName>
</protein>
<evidence type="ECO:0000313" key="1">
    <source>
        <dbReference type="EMBL" id="KAH3815286.1"/>
    </source>
</evidence>
<sequence length="106" mass="11533">MKLKNENRILNDALDASEQYRRRNSLRIFGIPESEKSNESTDTIVMNLCKSLGADVSIGEIDRSHRTGKPGGVDPSLLNSSAIVQGKSCIPYDGTSRHTQSTPGSL</sequence>
<proteinExistence type="predicted"/>
<gene>
    <name evidence="1" type="ORF">DPMN_143808</name>
</gene>
<dbReference type="Gene3D" id="3.30.70.1820">
    <property type="entry name" value="L1 transposable element, RRM domain"/>
    <property type="match status" value="1"/>
</dbReference>
<accession>A0A9D4JK06</accession>
<reference evidence="1" key="1">
    <citation type="journal article" date="2019" name="bioRxiv">
        <title>The Genome of the Zebra Mussel, Dreissena polymorpha: A Resource for Invasive Species Research.</title>
        <authorList>
            <person name="McCartney M.A."/>
            <person name="Auch B."/>
            <person name="Kono T."/>
            <person name="Mallez S."/>
            <person name="Zhang Y."/>
            <person name="Obille A."/>
            <person name="Becker A."/>
            <person name="Abrahante J.E."/>
            <person name="Garbe J."/>
            <person name="Badalamenti J.P."/>
            <person name="Herman A."/>
            <person name="Mangelson H."/>
            <person name="Liachko I."/>
            <person name="Sullivan S."/>
            <person name="Sone E.D."/>
            <person name="Koren S."/>
            <person name="Silverstein K.A.T."/>
            <person name="Beckman K.B."/>
            <person name="Gohl D.M."/>
        </authorList>
    </citation>
    <scope>NUCLEOTIDE SEQUENCE</scope>
    <source>
        <strain evidence="1">Duluth1</strain>
        <tissue evidence="1">Whole animal</tissue>
    </source>
</reference>
<organism evidence="1 2">
    <name type="scientific">Dreissena polymorpha</name>
    <name type="common">Zebra mussel</name>
    <name type="synonym">Mytilus polymorpha</name>
    <dbReference type="NCBI Taxonomy" id="45954"/>
    <lineage>
        <taxon>Eukaryota</taxon>
        <taxon>Metazoa</taxon>
        <taxon>Spiralia</taxon>
        <taxon>Lophotrochozoa</taxon>
        <taxon>Mollusca</taxon>
        <taxon>Bivalvia</taxon>
        <taxon>Autobranchia</taxon>
        <taxon>Heteroconchia</taxon>
        <taxon>Euheterodonta</taxon>
        <taxon>Imparidentia</taxon>
        <taxon>Neoheterodontei</taxon>
        <taxon>Myida</taxon>
        <taxon>Dreissenoidea</taxon>
        <taxon>Dreissenidae</taxon>
        <taxon>Dreissena</taxon>
    </lineage>
</organism>
<evidence type="ECO:0000313" key="2">
    <source>
        <dbReference type="Proteomes" id="UP000828390"/>
    </source>
</evidence>
<comment type="caution">
    <text evidence="1">The sequence shown here is derived from an EMBL/GenBank/DDBJ whole genome shotgun (WGS) entry which is preliminary data.</text>
</comment>
<name>A0A9D4JK06_DREPO</name>
<dbReference type="EMBL" id="JAIWYP010000006">
    <property type="protein sequence ID" value="KAH3815286.1"/>
    <property type="molecule type" value="Genomic_DNA"/>
</dbReference>
<reference evidence="1" key="2">
    <citation type="submission" date="2020-11" db="EMBL/GenBank/DDBJ databases">
        <authorList>
            <person name="McCartney M.A."/>
            <person name="Auch B."/>
            <person name="Kono T."/>
            <person name="Mallez S."/>
            <person name="Becker A."/>
            <person name="Gohl D.M."/>
            <person name="Silverstein K.A.T."/>
            <person name="Koren S."/>
            <person name="Bechman K.B."/>
            <person name="Herman A."/>
            <person name="Abrahante J.E."/>
            <person name="Garbe J."/>
        </authorList>
    </citation>
    <scope>NUCLEOTIDE SEQUENCE</scope>
    <source>
        <strain evidence="1">Duluth1</strain>
        <tissue evidence="1">Whole animal</tissue>
    </source>
</reference>
<keyword evidence="2" id="KW-1185">Reference proteome</keyword>
<dbReference type="Proteomes" id="UP000828390">
    <property type="component" value="Unassembled WGS sequence"/>
</dbReference>
<dbReference type="AlphaFoldDB" id="A0A9D4JK06"/>